<dbReference type="FunFam" id="3.20.10.10:FF:000002">
    <property type="entry name" value="D-alanine aminotransferase"/>
    <property type="match status" value="1"/>
</dbReference>
<evidence type="ECO:0000256" key="3">
    <source>
        <dbReference type="ARBA" id="ARBA00022898"/>
    </source>
</evidence>
<keyword evidence="4" id="KW-0032">Aminotransferase</keyword>
<accession>A0AAE3A8Y3</accession>
<dbReference type="InterPro" id="IPR043132">
    <property type="entry name" value="BCAT-like_C"/>
</dbReference>
<keyword evidence="4" id="KW-0808">Transferase</keyword>
<keyword evidence="5" id="KW-1185">Reference proteome</keyword>
<dbReference type="GO" id="GO:0008652">
    <property type="term" value="P:amino acid biosynthetic process"/>
    <property type="evidence" value="ECO:0007669"/>
    <property type="project" value="UniProtKB-ARBA"/>
</dbReference>
<dbReference type="Pfam" id="PF01063">
    <property type="entry name" value="Aminotran_4"/>
    <property type="match status" value="1"/>
</dbReference>
<dbReference type="PANTHER" id="PTHR42743:SF11">
    <property type="entry name" value="AMINODEOXYCHORISMATE LYASE"/>
    <property type="match status" value="1"/>
</dbReference>
<dbReference type="AlphaFoldDB" id="A0AAE3A8Y3"/>
<dbReference type="InterPro" id="IPR036038">
    <property type="entry name" value="Aminotransferase-like"/>
</dbReference>
<dbReference type="Proteomes" id="UP001198220">
    <property type="component" value="Unassembled WGS sequence"/>
</dbReference>
<dbReference type="Gene3D" id="3.20.10.10">
    <property type="entry name" value="D-amino Acid Aminotransferase, subunit A, domain 2"/>
    <property type="match status" value="1"/>
</dbReference>
<evidence type="ECO:0000313" key="4">
    <source>
        <dbReference type="EMBL" id="MCC2126597.1"/>
    </source>
</evidence>
<dbReference type="PANTHER" id="PTHR42743">
    <property type="entry name" value="AMINO-ACID AMINOTRANSFERASE"/>
    <property type="match status" value="1"/>
</dbReference>
<dbReference type="GO" id="GO:0008483">
    <property type="term" value="F:transaminase activity"/>
    <property type="evidence" value="ECO:0007669"/>
    <property type="project" value="UniProtKB-KW"/>
</dbReference>
<dbReference type="RefSeq" id="WP_308459553.1">
    <property type="nucleotide sequence ID" value="NZ_JAJEPS010000009.1"/>
</dbReference>
<organism evidence="4 5">
    <name type="scientific">Hominiventricola filiformis</name>
    <dbReference type="NCBI Taxonomy" id="2885352"/>
    <lineage>
        <taxon>Bacteria</taxon>
        <taxon>Bacillati</taxon>
        <taxon>Bacillota</taxon>
        <taxon>Clostridia</taxon>
        <taxon>Lachnospirales</taxon>
        <taxon>Lachnospiraceae</taxon>
        <taxon>Hominiventricola</taxon>
    </lineage>
</organism>
<protein>
    <submittedName>
        <fullName evidence="4">Aminotransferase class IV</fullName>
    </submittedName>
</protein>
<sequence>MKEVGYYNGTIGPLSEISCPILDRAVYFGDGCYDATYVQNGVIFALEDHFDRFYNSCRLLRIPFQYSREELEKILYSLVEAYDGNDGKGILYWQTSRGTALRNHLFPDETEVKPNLMAFLMPMDLSPKEKEFHTITLEDTRFLHCNIKTLNLIPSVIANQKAKEAGCQEVIFHRGDRVTEMAHSNVSFLIDGTLVYHPFDNKVLLGIAIKHLIKTAEKLGVPTRAEEITVTEAMNADELIITSSGTLCNRITEVDKIPVGGKADELFHKLQDAAWDEFMVYTKQK</sequence>
<dbReference type="GO" id="GO:0046394">
    <property type="term" value="P:carboxylic acid biosynthetic process"/>
    <property type="evidence" value="ECO:0007669"/>
    <property type="project" value="UniProtKB-ARBA"/>
</dbReference>
<reference evidence="4 5" key="1">
    <citation type="submission" date="2021-10" db="EMBL/GenBank/DDBJ databases">
        <title>Anaerobic single-cell dispensing facilitates the cultivation of human gut bacteria.</title>
        <authorList>
            <person name="Afrizal A."/>
        </authorList>
    </citation>
    <scope>NUCLEOTIDE SEQUENCE [LARGE SCALE GENOMIC DNA]</scope>
    <source>
        <strain evidence="4 5">CLA-AA-H276</strain>
    </source>
</reference>
<comment type="similarity">
    <text evidence="2">Belongs to the class-IV pyridoxal-phosphate-dependent aminotransferase family.</text>
</comment>
<comment type="caution">
    <text evidence="4">The sequence shown here is derived from an EMBL/GenBank/DDBJ whole genome shotgun (WGS) entry which is preliminary data.</text>
</comment>
<keyword evidence="3" id="KW-0663">Pyridoxal phosphate</keyword>
<dbReference type="Gene3D" id="3.30.470.10">
    <property type="match status" value="1"/>
</dbReference>
<evidence type="ECO:0000313" key="5">
    <source>
        <dbReference type="Proteomes" id="UP001198220"/>
    </source>
</evidence>
<dbReference type="InterPro" id="IPR050571">
    <property type="entry name" value="Class-IV_PLP-Dep_Aminotrnsfr"/>
</dbReference>
<name>A0AAE3A8Y3_9FIRM</name>
<dbReference type="InterPro" id="IPR001544">
    <property type="entry name" value="Aminotrans_IV"/>
</dbReference>
<dbReference type="InterPro" id="IPR043131">
    <property type="entry name" value="BCAT-like_N"/>
</dbReference>
<evidence type="ECO:0000256" key="2">
    <source>
        <dbReference type="ARBA" id="ARBA00009320"/>
    </source>
</evidence>
<comment type="cofactor">
    <cofactor evidence="1">
        <name>pyridoxal 5'-phosphate</name>
        <dbReference type="ChEBI" id="CHEBI:597326"/>
    </cofactor>
</comment>
<dbReference type="SUPFAM" id="SSF56752">
    <property type="entry name" value="D-aminoacid aminotransferase-like PLP-dependent enzymes"/>
    <property type="match status" value="1"/>
</dbReference>
<proteinExistence type="inferred from homology"/>
<dbReference type="EMBL" id="JAJEPS010000009">
    <property type="protein sequence ID" value="MCC2126597.1"/>
    <property type="molecule type" value="Genomic_DNA"/>
</dbReference>
<evidence type="ECO:0000256" key="1">
    <source>
        <dbReference type="ARBA" id="ARBA00001933"/>
    </source>
</evidence>
<gene>
    <name evidence="4" type="ORF">LKD36_10435</name>
</gene>